<reference evidence="3" key="1">
    <citation type="journal article" date="2023" name="Plant J.">
        <title>The genome of the king protea, Protea cynaroides.</title>
        <authorList>
            <person name="Chang J."/>
            <person name="Duong T.A."/>
            <person name="Schoeman C."/>
            <person name="Ma X."/>
            <person name="Roodt D."/>
            <person name="Barker N."/>
            <person name="Li Z."/>
            <person name="Van de Peer Y."/>
            <person name="Mizrachi E."/>
        </authorList>
    </citation>
    <scope>NUCLEOTIDE SEQUENCE</scope>
    <source>
        <tissue evidence="3">Young leaves</tissue>
    </source>
</reference>
<dbReference type="Proteomes" id="UP001141806">
    <property type="component" value="Unassembled WGS sequence"/>
</dbReference>
<comment type="caution">
    <text evidence="3">The sequence shown here is derived from an EMBL/GenBank/DDBJ whole genome shotgun (WGS) entry which is preliminary data.</text>
</comment>
<feature type="transmembrane region" description="Helical" evidence="2">
    <location>
        <begin position="52"/>
        <end position="72"/>
    </location>
</feature>
<sequence>MQRMEVARKNRGHGRGKRDGGDGIGAEDGGGSGISKGALLLMVDMTIGEKRLPVLFNLLYGFFLLLCINISLRNFYGLDHFWLRNRNFYHLGLFGVNFNSHG</sequence>
<keyword evidence="2" id="KW-0472">Membrane</keyword>
<evidence type="ECO:0000313" key="4">
    <source>
        <dbReference type="Proteomes" id="UP001141806"/>
    </source>
</evidence>
<dbReference type="EMBL" id="JAMYWD010000012">
    <property type="protein sequence ID" value="KAJ4952524.1"/>
    <property type="molecule type" value="Genomic_DNA"/>
</dbReference>
<proteinExistence type="predicted"/>
<evidence type="ECO:0008006" key="5">
    <source>
        <dbReference type="Google" id="ProtNLM"/>
    </source>
</evidence>
<gene>
    <name evidence="3" type="ORF">NE237_029356</name>
</gene>
<keyword evidence="4" id="KW-1185">Reference proteome</keyword>
<evidence type="ECO:0000256" key="1">
    <source>
        <dbReference type="SAM" id="MobiDB-lite"/>
    </source>
</evidence>
<keyword evidence="2" id="KW-0812">Transmembrane</keyword>
<evidence type="ECO:0000256" key="2">
    <source>
        <dbReference type="SAM" id="Phobius"/>
    </source>
</evidence>
<protein>
    <recommendedName>
        <fullName evidence="5">Transmembrane protein</fullName>
    </recommendedName>
</protein>
<accession>A0A9Q0GVM6</accession>
<evidence type="ECO:0000313" key="3">
    <source>
        <dbReference type="EMBL" id="KAJ4952524.1"/>
    </source>
</evidence>
<feature type="compositionally biased region" description="Gly residues" evidence="1">
    <location>
        <begin position="22"/>
        <end position="32"/>
    </location>
</feature>
<organism evidence="3 4">
    <name type="scientific">Protea cynaroides</name>
    <dbReference type="NCBI Taxonomy" id="273540"/>
    <lineage>
        <taxon>Eukaryota</taxon>
        <taxon>Viridiplantae</taxon>
        <taxon>Streptophyta</taxon>
        <taxon>Embryophyta</taxon>
        <taxon>Tracheophyta</taxon>
        <taxon>Spermatophyta</taxon>
        <taxon>Magnoliopsida</taxon>
        <taxon>Proteales</taxon>
        <taxon>Proteaceae</taxon>
        <taxon>Protea</taxon>
    </lineage>
</organism>
<dbReference type="AlphaFoldDB" id="A0A9Q0GVM6"/>
<keyword evidence="2" id="KW-1133">Transmembrane helix</keyword>
<name>A0A9Q0GVM6_9MAGN</name>
<feature type="region of interest" description="Disordered" evidence="1">
    <location>
        <begin position="1"/>
        <end position="32"/>
    </location>
</feature>